<dbReference type="EMBL" id="CM004404">
    <property type="protein sequence ID" value="OAY22818.1"/>
    <property type="molecule type" value="Genomic_DNA"/>
</dbReference>
<dbReference type="PANTHER" id="PTHR35464">
    <property type="entry name" value="OS06G0115200 PROTEIN"/>
    <property type="match status" value="1"/>
</dbReference>
<accession>A0A2C9U048</accession>
<keyword evidence="1" id="KW-0175">Coiled coil</keyword>
<sequence>MVKSQLIMKCAISFIESGLSSRVLTFLQWQRPTKQQVLSQRLEGLVRNQSEVVDRLETKLSESDREVAFFEDAYQREQHRVNHIKSDVKRQLLKSPRRRFGNKDVLIELYTVCDSPVAAIISYLSVYKNENIVEERGYGKCRVIGFKEHEIRKSECERSNPTVVRNYVFYARKRSKDMDLHQRGWWFERSIKEVCLSFKRLGRATSLFMQTFADTNNRPTSVDPNYRTSSKLKYRGSRVYRFL</sequence>
<gene>
    <name evidence="2" type="ORF">MANES_18G028400</name>
</gene>
<name>A0A2C9U048_MANES</name>
<evidence type="ECO:0000256" key="1">
    <source>
        <dbReference type="SAM" id="Coils"/>
    </source>
</evidence>
<dbReference type="PANTHER" id="PTHR35464:SF1">
    <property type="entry name" value="OS06G0115200 PROTEIN"/>
    <property type="match status" value="1"/>
</dbReference>
<dbReference type="InterPro" id="IPR045288">
    <property type="entry name" value="At1g75140-like"/>
</dbReference>
<proteinExistence type="predicted"/>
<organism evidence="2">
    <name type="scientific">Manihot esculenta</name>
    <name type="common">Cassava</name>
    <name type="synonym">Jatropha manihot</name>
    <dbReference type="NCBI Taxonomy" id="3983"/>
    <lineage>
        <taxon>Eukaryota</taxon>
        <taxon>Viridiplantae</taxon>
        <taxon>Streptophyta</taxon>
        <taxon>Embryophyta</taxon>
        <taxon>Tracheophyta</taxon>
        <taxon>Spermatophyta</taxon>
        <taxon>Magnoliopsida</taxon>
        <taxon>eudicotyledons</taxon>
        <taxon>Gunneridae</taxon>
        <taxon>Pentapetalae</taxon>
        <taxon>rosids</taxon>
        <taxon>fabids</taxon>
        <taxon>Malpighiales</taxon>
        <taxon>Euphorbiaceae</taxon>
        <taxon>Crotonoideae</taxon>
        <taxon>Manihoteae</taxon>
        <taxon>Manihot</taxon>
    </lineage>
</organism>
<protein>
    <submittedName>
        <fullName evidence="2">Uncharacterized protein</fullName>
    </submittedName>
</protein>
<reference evidence="2" key="1">
    <citation type="submission" date="2016-02" db="EMBL/GenBank/DDBJ databases">
        <title>WGS assembly of Manihot esculenta.</title>
        <authorList>
            <person name="Bredeson J.V."/>
            <person name="Prochnik S.E."/>
            <person name="Lyons J.B."/>
            <person name="Schmutz J."/>
            <person name="Grimwood J."/>
            <person name="Vrebalov J."/>
            <person name="Bart R.S."/>
            <person name="Amuge T."/>
            <person name="Ferguson M.E."/>
            <person name="Green R."/>
            <person name="Putnam N."/>
            <person name="Stites J."/>
            <person name="Rounsley S."/>
            <person name="Rokhsar D.S."/>
        </authorList>
    </citation>
    <scope>NUCLEOTIDE SEQUENCE [LARGE SCALE GENOMIC DNA]</scope>
    <source>
        <tissue evidence="2">Leaf</tissue>
    </source>
</reference>
<feature type="coiled-coil region" evidence="1">
    <location>
        <begin position="46"/>
        <end position="73"/>
    </location>
</feature>
<evidence type="ECO:0000313" key="2">
    <source>
        <dbReference type="EMBL" id="OAY22818.1"/>
    </source>
</evidence>
<dbReference type="AlphaFoldDB" id="A0A2C9U048"/>